<keyword evidence="1" id="KW-0472">Membrane</keyword>
<dbReference type="AlphaFoldDB" id="A0A2K1J1H1"/>
<proteinExistence type="predicted"/>
<reference evidence="2 4" key="2">
    <citation type="journal article" date="2018" name="Plant J.">
        <title>The Physcomitrella patens chromosome-scale assembly reveals moss genome structure and evolution.</title>
        <authorList>
            <person name="Lang D."/>
            <person name="Ullrich K.K."/>
            <person name="Murat F."/>
            <person name="Fuchs J."/>
            <person name="Jenkins J."/>
            <person name="Haas F.B."/>
            <person name="Piednoel M."/>
            <person name="Gundlach H."/>
            <person name="Van Bel M."/>
            <person name="Meyberg R."/>
            <person name="Vives C."/>
            <person name="Morata J."/>
            <person name="Symeonidi A."/>
            <person name="Hiss M."/>
            <person name="Muchero W."/>
            <person name="Kamisugi Y."/>
            <person name="Saleh O."/>
            <person name="Blanc G."/>
            <person name="Decker E.L."/>
            <person name="van Gessel N."/>
            <person name="Grimwood J."/>
            <person name="Hayes R.D."/>
            <person name="Graham S.W."/>
            <person name="Gunter L.E."/>
            <person name="McDaniel S.F."/>
            <person name="Hoernstein S.N.W."/>
            <person name="Larsson A."/>
            <person name="Li F.W."/>
            <person name="Perroud P.F."/>
            <person name="Phillips J."/>
            <person name="Ranjan P."/>
            <person name="Rokshar D.S."/>
            <person name="Rothfels C.J."/>
            <person name="Schneider L."/>
            <person name="Shu S."/>
            <person name="Stevenson D.W."/>
            <person name="Thummler F."/>
            <person name="Tillich M."/>
            <person name="Villarreal Aguilar J.C."/>
            <person name="Widiez T."/>
            <person name="Wong G.K."/>
            <person name="Wymore A."/>
            <person name="Zhang Y."/>
            <person name="Zimmer A.D."/>
            <person name="Quatrano R.S."/>
            <person name="Mayer K.F.X."/>
            <person name="Goodstein D."/>
            <person name="Casacuberta J.M."/>
            <person name="Vandepoele K."/>
            <person name="Reski R."/>
            <person name="Cuming A.C."/>
            <person name="Tuskan G.A."/>
            <person name="Maumus F."/>
            <person name="Salse J."/>
            <person name="Schmutz J."/>
            <person name="Rensing S.A."/>
        </authorList>
    </citation>
    <scope>NUCLEOTIDE SEQUENCE [LARGE SCALE GENOMIC DNA]</scope>
    <source>
        <strain evidence="3 4">cv. Gransden 2004</strain>
    </source>
</reference>
<sequence>MASTLPWGRECTPTCLNCTGFNASSPCHHPFIVLIFTLCFSLLHSHSLCTLFMTVLFLNTHFYYSFKVGPMSITTLSIILQLEIS</sequence>
<dbReference type="Gramene" id="Pp3c18_18040V3.2">
    <property type="protein sequence ID" value="PAC:32983123.CDS.1"/>
    <property type="gene ID" value="Pp3c18_18040"/>
</dbReference>
<evidence type="ECO:0000313" key="2">
    <source>
        <dbReference type="EMBL" id="PNR35374.1"/>
    </source>
</evidence>
<keyword evidence="1" id="KW-1133">Transmembrane helix</keyword>
<protein>
    <submittedName>
        <fullName evidence="2 3">Uncharacterized protein</fullName>
    </submittedName>
</protein>
<keyword evidence="4" id="KW-1185">Reference proteome</keyword>
<reference evidence="2 4" key="1">
    <citation type="journal article" date="2008" name="Science">
        <title>The Physcomitrella genome reveals evolutionary insights into the conquest of land by plants.</title>
        <authorList>
            <person name="Rensing S."/>
            <person name="Lang D."/>
            <person name="Zimmer A."/>
            <person name="Terry A."/>
            <person name="Salamov A."/>
            <person name="Shapiro H."/>
            <person name="Nishiyama T."/>
            <person name="Perroud P.-F."/>
            <person name="Lindquist E."/>
            <person name="Kamisugi Y."/>
            <person name="Tanahashi T."/>
            <person name="Sakakibara K."/>
            <person name="Fujita T."/>
            <person name="Oishi K."/>
            <person name="Shin-I T."/>
            <person name="Kuroki Y."/>
            <person name="Toyoda A."/>
            <person name="Suzuki Y."/>
            <person name="Hashimoto A."/>
            <person name="Yamaguchi K."/>
            <person name="Sugano A."/>
            <person name="Kohara Y."/>
            <person name="Fujiyama A."/>
            <person name="Anterola A."/>
            <person name="Aoki S."/>
            <person name="Ashton N."/>
            <person name="Barbazuk W.B."/>
            <person name="Barker E."/>
            <person name="Bennetzen J."/>
            <person name="Bezanilla M."/>
            <person name="Blankenship R."/>
            <person name="Cho S.H."/>
            <person name="Dutcher S."/>
            <person name="Estelle M."/>
            <person name="Fawcett J.A."/>
            <person name="Gundlach H."/>
            <person name="Hanada K."/>
            <person name="Heyl A."/>
            <person name="Hicks K.A."/>
            <person name="Hugh J."/>
            <person name="Lohr M."/>
            <person name="Mayer K."/>
            <person name="Melkozernov A."/>
            <person name="Murata T."/>
            <person name="Nelson D."/>
            <person name="Pils B."/>
            <person name="Prigge M."/>
            <person name="Reiss B."/>
            <person name="Renner T."/>
            <person name="Rombauts S."/>
            <person name="Rushton P."/>
            <person name="Sanderfoot A."/>
            <person name="Schween G."/>
            <person name="Shiu S.-H."/>
            <person name="Stueber K."/>
            <person name="Theodoulou F.L."/>
            <person name="Tu H."/>
            <person name="Van de Peer Y."/>
            <person name="Verrier P.J."/>
            <person name="Waters E."/>
            <person name="Wood A."/>
            <person name="Yang L."/>
            <person name="Cove D."/>
            <person name="Cuming A."/>
            <person name="Hasebe M."/>
            <person name="Lucas S."/>
            <person name="Mishler D.B."/>
            <person name="Reski R."/>
            <person name="Grigoriev I."/>
            <person name="Quatrano R.S."/>
            <person name="Boore J.L."/>
        </authorList>
    </citation>
    <scope>NUCLEOTIDE SEQUENCE [LARGE SCALE GENOMIC DNA]</scope>
    <source>
        <strain evidence="3 4">cv. Gransden 2004</strain>
    </source>
</reference>
<dbReference type="Proteomes" id="UP000006727">
    <property type="component" value="Chromosome 18"/>
</dbReference>
<evidence type="ECO:0000256" key="1">
    <source>
        <dbReference type="SAM" id="Phobius"/>
    </source>
</evidence>
<dbReference type="EnsemblPlants" id="Pp3c18_18040V3.2">
    <property type="protein sequence ID" value="PAC:32983123.CDS.1"/>
    <property type="gene ID" value="Pp3c18_18040"/>
</dbReference>
<accession>A0A2K1J1H1</accession>
<evidence type="ECO:0000313" key="3">
    <source>
        <dbReference type="EnsemblPlants" id="PAC:32983122.CDS.1"/>
    </source>
</evidence>
<gene>
    <name evidence="2" type="ORF">PHYPA_023274</name>
</gene>
<dbReference type="Gramene" id="Pp3c18_18040V3.1">
    <property type="protein sequence ID" value="PAC:32983122.CDS.1"/>
    <property type="gene ID" value="Pp3c18_18040"/>
</dbReference>
<organism evidence="2">
    <name type="scientific">Physcomitrium patens</name>
    <name type="common">Spreading-leaved earth moss</name>
    <name type="synonym">Physcomitrella patens</name>
    <dbReference type="NCBI Taxonomy" id="3218"/>
    <lineage>
        <taxon>Eukaryota</taxon>
        <taxon>Viridiplantae</taxon>
        <taxon>Streptophyta</taxon>
        <taxon>Embryophyta</taxon>
        <taxon>Bryophyta</taxon>
        <taxon>Bryophytina</taxon>
        <taxon>Bryopsida</taxon>
        <taxon>Funariidae</taxon>
        <taxon>Funariales</taxon>
        <taxon>Funariaceae</taxon>
        <taxon>Physcomitrium</taxon>
    </lineage>
</organism>
<feature type="transmembrane region" description="Helical" evidence="1">
    <location>
        <begin position="31"/>
        <end position="58"/>
    </location>
</feature>
<dbReference type="EMBL" id="ABEU02000018">
    <property type="protein sequence ID" value="PNR35374.1"/>
    <property type="molecule type" value="Genomic_DNA"/>
</dbReference>
<dbReference type="InParanoid" id="A0A2K1J1H1"/>
<evidence type="ECO:0000313" key="4">
    <source>
        <dbReference type="Proteomes" id="UP000006727"/>
    </source>
</evidence>
<name>A0A2K1J1H1_PHYPA</name>
<keyword evidence="1" id="KW-0812">Transmembrane</keyword>
<dbReference type="EnsemblPlants" id="Pp3c18_18040V3.1">
    <property type="protein sequence ID" value="PAC:32983122.CDS.1"/>
    <property type="gene ID" value="Pp3c18_18040"/>
</dbReference>
<reference evidence="3" key="3">
    <citation type="submission" date="2020-12" db="UniProtKB">
        <authorList>
            <consortium name="EnsemblPlants"/>
        </authorList>
    </citation>
    <scope>IDENTIFICATION</scope>
</reference>